<reference evidence="2 3" key="1">
    <citation type="submission" date="2021-03" db="EMBL/GenBank/DDBJ databases">
        <title>Genomic Encyclopedia of Type Strains, Phase IV (KMG-IV): sequencing the most valuable type-strain genomes for metagenomic binning, comparative biology and taxonomic classification.</title>
        <authorList>
            <person name="Goeker M."/>
        </authorList>
    </citation>
    <scope>NUCLEOTIDE SEQUENCE [LARGE SCALE GENOMIC DNA]</scope>
    <source>
        <strain evidence="2 3">DSM 40526</strain>
    </source>
</reference>
<sequence length="182" mass="20311">MDDDRRAQLETVEVKSDLVRADTQVRHERAMVGHYRQVNAEADRLEAEATQDLPDASQLRDEASLMRMVADASSLVSFDWSRLEGTGANAKYNYKGRVEDILQTTEYLSVPKSQPVLTAAAADRHRARSERYALCVVATLVLLALLTVARISPVWPRRWIAGISMVAGVVVIPMLVFTEWGV</sequence>
<dbReference type="Proteomes" id="UP001519310">
    <property type="component" value="Unassembled WGS sequence"/>
</dbReference>
<dbReference type="RefSeq" id="WP_189969457.1">
    <property type="nucleotide sequence ID" value="NZ_BMVL01000006.1"/>
</dbReference>
<evidence type="ECO:0000313" key="3">
    <source>
        <dbReference type="Proteomes" id="UP001519310"/>
    </source>
</evidence>
<keyword evidence="1" id="KW-0812">Transmembrane</keyword>
<feature type="transmembrane region" description="Helical" evidence="1">
    <location>
        <begin position="132"/>
        <end position="153"/>
    </location>
</feature>
<dbReference type="EMBL" id="JAGGLQ010000020">
    <property type="protein sequence ID" value="MBP2040892.1"/>
    <property type="molecule type" value="Genomic_DNA"/>
</dbReference>
<evidence type="ECO:0000256" key="1">
    <source>
        <dbReference type="SAM" id="Phobius"/>
    </source>
</evidence>
<name>A0ABS4LFI9_STRAV</name>
<organism evidence="2 3">
    <name type="scientific">Streptomyces avidinii</name>
    <dbReference type="NCBI Taxonomy" id="1895"/>
    <lineage>
        <taxon>Bacteria</taxon>
        <taxon>Bacillati</taxon>
        <taxon>Actinomycetota</taxon>
        <taxon>Actinomycetes</taxon>
        <taxon>Kitasatosporales</taxon>
        <taxon>Streptomycetaceae</taxon>
        <taxon>Streptomyces</taxon>
    </lineage>
</organism>
<keyword evidence="1" id="KW-1133">Transmembrane helix</keyword>
<accession>A0ABS4LFI9</accession>
<evidence type="ECO:0000313" key="2">
    <source>
        <dbReference type="EMBL" id="MBP2040892.1"/>
    </source>
</evidence>
<keyword evidence="3" id="KW-1185">Reference proteome</keyword>
<keyword evidence="1" id="KW-0472">Membrane</keyword>
<comment type="caution">
    <text evidence="2">The sequence shown here is derived from an EMBL/GenBank/DDBJ whole genome shotgun (WGS) entry which is preliminary data.</text>
</comment>
<feature type="transmembrane region" description="Helical" evidence="1">
    <location>
        <begin position="159"/>
        <end position="177"/>
    </location>
</feature>
<gene>
    <name evidence="2" type="ORF">J2Z77_006749</name>
</gene>
<proteinExistence type="predicted"/>
<protein>
    <submittedName>
        <fullName evidence="2">Uncharacterized protein</fullName>
    </submittedName>
</protein>